<keyword evidence="3 5" id="KW-1133">Transmembrane helix</keyword>
<name>A0A7E4ZVD6_PANRE</name>
<evidence type="ECO:0000256" key="5">
    <source>
        <dbReference type="SAM" id="Phobius"/>
    </source>
</evidence>
<evidence type="ECO:0000256" key="2">
    <source>
        <dbReference type="ARBA" id="ARBA00022692"/>
    </source>
</evidence>
<dbReference type="AlphaFoldDB" id="A0A7E4ZVD6"/>
<dbReference type="GO" id="GO:0016020">
    <property type="term" value="C:membrane"/>
    <property type="evidence" value="ECO:0007669"/>
    <property type="project" value="UniProtKB-SubCell"/>
</dbReference>
<comment type="subcellular location">
    <subcellularLocation>
        <location evidence="1">Membrane</location>
        <topology evidence="1">Single-pass membrane protein</topology>
    </subcellularLocation>
</comment>
<proteinExistence type="predicted"/>
<dbReference type="PANTHER" id="PTHR15407">
    <property type="entry name" value="FUKUTIN-RELATED"/>
    <property type="match status" value="1"/>
</dbReference>
<reference evidence="6" key="1">
    <citation type="journal article" date="2013" name="Genetics">
        <title>The draft genome and transcriptome of Panagrellus redivivus are shaped by the harsh demands of a free-living lifestyle.</title>
        <authorList>
            <person name="Srinivasan J."/>
            <person name="Dillman A.R."/>
            <person name="Macchietto M.G."/>
            <person name="Heikkinen L."/>
            <person name="Lakso M."/>
            <person name="Fracchia K.M."/>
            <person name="Antoshechkin I."/>
            <person name="Mortazavi A."/>
            <person name="Wong G."/>
            <person name="Sternberg P.W."/>
        </authorList>
    </citation>
    <scope>NUCLEOTIDE SEQUENCE [LARGE SCALE GENOMIC DNA]</scope>
    <source>
        <strain evidence="6">MT8872</strain>
    </source>
</reference>
<evidence type="ECO:0000313" key="7">
    <source>
        <dbReference type="WBParaSite" id="Pan_g19542.t1"/>
    </source>
</evidence>
<evidence type="ECO:0000313" key="6">
    <source>
        <dbReference type="Proteomes" id="UP000492821"/>
    </source>
</evidence>
<evidence type="ECO:0000256" key="4">
    <source>
        <dbReference type="ARBA" id="ARBA00023136"/>
    </source>
</evidence>
<reference evidence="7" key="2">
    <citation type="submission" date="2020-10" db="UniProtKB">
        <authorList>
            <consortium name="WormBaseParasite"/>
        </authorList>
    </citation>
    <scope>IDENTIFICATION</scope>
</reference>
<accession>A0A7E4ZVD6</accession>
<protein>
    <submittedName>
        <fullName evidence="7">Lipopolysaccharide cholinephosphotransferase</fullName>
    </submittedName>
</protein>
<evidence type="ECO:0000256" key="3">
    <source>
        <dbReference type="ARBA" id="ARBA00022989"/>
    </source>
</evidence>
<dbReference type="Proteomes" id="UP000492821">
    <property type="component" value="Unassembled WGS sequence"/>
</dbReference>
<keyword evidence="6" id="KW-1185">Reference proteome</keyword>
<dbReference type="PANTHER" id="PTHR15407:SF28">
    <property type="entry name" value="RIBITOL-5-PHOSPHATE TRANSFERASE FKTN"/>
    <property type="match status" value="1"/>
</dbReference>
<sequence length="446" mass="51826">MRASWVSKTVLLIIAKYVVIIFSTIIAYHILFAPFHTFTPFSTPTKHVFNRSIDIRWPKHLKSLLIFPASLKLVFIDDPFLTCVVDADQAKKAHACQKLASAETTRIGTYLSIPAFKKVFNSKVLNNTTTNDTWTLEPQTYADALVLKYHYHENFDKYVIINSLEKKNGTNYHLLRGARDLKTIGIRHFTNDKFSLTSTVGVKKCESECYAFLPKELHRHMAYLKAVEMLYCDQNLAKINVLPNATWNIPKKALTVLDDLIDEYIDSNQIPFMCHGTMLGWYRDCGIIPHTTDMDYCIKAEEYVEDFHTKFINHKTHPPMRIIGKAEYGFELTYWLYHDEKGYGPAWVDFFYMYKENATHSWTPLLMDFSRGVRVKDYVALVDKLCTGDIYGHLYFIPCEPLAYLDTRYGETWNKSNPDAGYFEKGVQYAKNGNWNMKQGEYYKSF</sequence>
<evidence type="ECO:0000256" key="1">
    <source>
        <dbReference type="ARBA" id="ARBA00004167"/>
    </source>
</evidence>
<dbReference type="WBParaSite" id="Pan_g19542.t1">
    <property type="protein sequence ID" value="Pan_g19542.t1"/>
    <property type="gene ID" value="Pan_g19542"/>
</dbReference>
<organism evidence="6 7">
    <name type="scientific">Panagrellus redivivus</name>
    <name type="common">Microworm</name>
    <dbReference type="NCBI Taxonomy" id="6233"/>
    <lineage>
        <taxon>Eukaryota</taxon>
        <taxon>Metazoa</taxon>
        <taxon>Ecdysozoa</taxon>
        <taxon>Nematoda</taxon>
        <taxon>Chromadorea</taxon>
        <taxon>Rhabditida</taxon>
        <taxon>Tylenchina</taxon>
        <taxon>Panagrolaimomorpha</taxon>
        <taxon>Panagrolaimoidea</taxon>
        <taxon>Panagrolaimidae</taxon>
        <taxon>Panagrellus</taxon>
    </lineage>
</organism>
<feature type="transmembrane region" description="Helical" evidence="5">
    <location>
        <begin position="12"/>
        <end position="32"/>
    </location>
</feature>
<dbReference type="InterPro" id="IPR009644">
    <property type="entry name" value="FKTN/MNN4/W02B3.4-1"/>
</dbReference>
<keyword evidence="4 5" id="KW-0472">Membrane</keyword>
<keyword evidence="2 5" id="KW-0812">Transmembrane</keyword>